<evidence type="ECO:0000313" key="2">
    <source>
        <dbReference type="Proteomes" id="UP001422759"/>
    </source>
</evidence>
<name>A0ABP5M0V8_9ACTN</name>
<dbReference type="Proteomes" id="UP001422759">
    <property type="component" value="Unassembled WGS sequence"/>
</dbReference>
<proteinExistence type="predicted"/>
<dbReference type="EMBL" id="BAAANT010000049">
    <property type="protein sequence ID" value="GAA2155903.1"/>
    <property type="molecule type" value="Genomic_DNA"/>
</dbReference>
<comment type="caution">
    <text evidence="1">The sequence shown here is derived from an EMBL/GenBank/DDBJ whole genome shotgun (WGS) entry which is preliminary data.</text>
</comment>
<keyword evidence="2" id="KW-1185">Reference proteome</keyword>
<gene>
    <name evidence="1" type="ORF">GCM10009760_56280</name>
</gene>
<accession>A0ABP5M0V8</accession>
<sequence>MRRRGPRVTPQHNWASMTGRGLIVSSRILRVGVSATGAASHKTDFGAEDRFPAMLPRGFDLFVHLLIDWAARRAQWMFTS</sequence>
<protein>
    <submittedName>
        <fullName evidence="1">Uncharacterized protein</fullName>
    </submittedName>
</protein>
<reference evidence="2" key="1">
    <citation type="journal article" date="2019" name="Int. J. Syst. Evol. Microbiol.">
        <title>The Global Catalogue of Microorganisms (GCM) 10K type strain sequencing project: providing services to taxonomists for standard genome sequencing and annotation.</title>
        <authorList>
            <consortium name="The Broad Institute Genomics Platform"/>
            <consortium name="The Broad Institute Genome Sequencing Center for Infectious Disease"/>
            <person name="Wu L."/>
            <person name="Ma J."/>
        </authorList>
    </citation>
    <scope>NUCLEOTIDE SEQUENCE [LARGE SCALE GENOMIC DNA]</scope>
    <source>
        <strain evidence="2">JCM 14560</strain>
    </source>
</reference>
<evidence type="ECO:0000313" key="1">
    <source>
        <dbReference type="EMBL" id="GAA2155903.1"/>
    </source>
</evidence>
<organism evidence="1 2">
    <name type="scientific">Kitasatospora kazusensis</name>
    <dbReference type="NCBI Taxonomy" id="407974"/>
    <lineage>
        <taxon>Bacteria</taxon>
        <taxon>Bacillati</taxon>
        <taxon>Actinomycetota</taxon>
        <taxon>Actinomycetes</taxon>
        <taxon>Kitasatosporales</taxon>
        <taxon>Streptomycetaceae</taxon>
        <taxon>Kitasatospora</taxon>
    </lineage>
</organism>